<dbReference type="AlphaFoldDB" id="A0A5M3WF31"/>
<dbReference type="PANTHER" id="PTHR30535:SF7">
    <property type="entry name" value="IRON(III) DICITRATE-BINDING PROTEIN"/>
    <property type="match status" value="1"/>
</dbReference>
<dbReference type="PROSITE" id="PS50983">
    <property type="entry name" value="FE_B12_PBP"/>
    <property type="match status" value="1"/>
</dbReference>
<sequence>MKRLLAGGLLLVLAACGQAAPPTAPAEQAAAPITVRNCGRTLTFDKPPSKVVTGYQPALETLLALGLQDKIAARTAFEENGPDGFLPGQKAAYDAIPQISDTIMLPQKEVMLAQGADFVIDNGQSSFDAAGGYATVDELQAAGAPVFILGNWCSPEETLKFTIEQTFTDLRDLGIIFGVQDRAEKLITDLRAALADVEKRVSGLPKVRILATDGGTGPVTAYGGAGLMNQMITLAGGENVLADTKADYSEFSVEQVAASNPDALLVLDYVVYDGKAVATADKKAADVLGVVKNSPAAKEKRTMPVPAAAAHPGYRNILAIVEIAKFLHPDAFTR</sequence>
<dbReference type="Proteomes" id="UP000331127">
    <property type="component" value="Unassembled WGS sequence"/>
</dbReference>
<comment type="similarity">
    <text evidence="1">Belongs to the bacterial solute-binding protein 8 family.</text>
</comment>
<organism evidence="4 5">
    <name type="scientific">Acrocarpospora macrocephala</name>
    <dbReference type="NCBI Taxonomy" id="150177"/>
    <lineage>
        <taxon>Bacteria</taxon>
        <taxon>Bacillati</taxon>
        <taxon>Actinomycetota</taxon>
        <taxon>Actinomycetes</taxon>
        <taxon>Streptosporangiales</taxon>
        <taxon>Streptosporangiaceae</taxon>
        <taxon>Acrocarpospora</taxon>
    </lineage>
</organism>
<keyword evidence="5" id="KW-1185">Reference proteome</keyword>
<dbReference type="PROSITE" id="PS51257">
    <property type="entry name" value="PROKAR_LIPOPROTEIN"/>
    <property type="match status" value="1"/>
</dbReference>
<keyword evidence="2" id="KW-0732">Signal</keyword>
<feature type="domain" description="Fe/B12 periplasmic-binding" evidence="3">
    <location>
        <begin position="50"/>
        <end position="331"/>
    </location>
</feature>
<accession>A0A5M3WF31</accession>
<evidence type="ECO:0000256" key="1">
    <source>
        <dbReference type="ARBA" id="ARBA00008814"/>
    </source>
</evidence>
<protein>
    <submittedName>
        <fullName evidence="4">Lipoprotein</fullName>
    </submittedName>
</protein>
<gene>
    <name evidence="4" type="ORF">Amac_012900</name>
</gene>
<feature type="signal peptide" evidence="2">
    <location>
        <begin position="1"/>
        <end position="19"/>
    </location>
</feature>
<keyword evidence="4" id="KW-0449">Lipoprotein</keyword>
<feature type="chain" id="PRO_5038569820" evidence="2">
    <location>
        <begin position="20"/>
        <end position="334"/>
    </location>
</feature>
<dbReference type="Gene3D" id="3.40.50.1980">
    <property type="entry name" value="Nitrogenase molybdenum iron protein domain"/>
    <property type="match status" value="2"/>
</dbReference>
<dbReference type="InterPro" id="IPR002491">
    <property type="entry name" value="ABC_transptr_periplasmic_BD"/>
</dbReference>
<dbReference type="EMBL" id="BLAE01000007">
    <property type="protein sequence ID" value="GES07695.1"/>
    <property type="molecule type" value="Genomic_DNA"/>
</dbReference>
<reference evidence="4 5" key="1">
    <citation type="submission" date="2019-10" db="EMBL/GenBank/DDBJ databases">
        <title>Whole genome shotgun sequence of Acrocarpospora macrocephala NBRC 16266.</title>
        <authorList>
            <person name="Ichikawa N."/>
            <person name="Kimura A."/>
            <person name="Kitahashi Y."/>
            <person name="Komaki H."/>
            <person name="Oguchi A."/>
        </authorList>
    </citation>
    <scope>NUCLEOTIDE SEQUENCE [LARGE SCALE GENOMIC DNA]</scope>
    <source>
        <strain evidence="4 5">NBRC 16266</strain>
    </source>
</reference>
<evidence type="ECO:0000256" key="2">
    <source>
        <dbReference type="SAM" id="SignalP"/>
    </source>
</evidence>
<dbReference type="PANTHER" id="PTHR30535">
    <property type="entry name" value="VITAMIN B12-BINDING PROTEIN"/>
    <property type="match status" value="1"/>
</dbReference>
<dbReference type="SUPFAM" id="SSF53807">
    <property type="entry name" value="Helical backbone' metal receptor"/>
    <property type="match status" value="1"/>
</dbReference>
<evidence type="ECO:0000313" key="4">
    <source>
        <dbReference type="EMBL" id="GES07695.1"/>
    </source>
</evidence>
<dbReference type="InterPro" id="IPR050902">
    <property type="entry name" value="ABC_Transporter_SBP"/>
</dbReference>
<evidence type="ECO:0000313" key="5">
    <source>
        <dbReference type="Proteomes" id="UP000331127"/>
    </source>
</evidence>
<dbReference type="Pfam" id="PF01497">
    <property type="entry name" value="Peripla_BP_2"/>
    <property type="match status" value="1"/>
</dbReference>
<proteinExistence type="inferred from homology"/>
<dbReference type="RefSeq" id="WP_170322353.1">
    <property type="nucleotide sequence ID" value="NZ_BAAAHL010000041.1"/>
</dbReference>
<name>A0A5M3WF31_9ACTN</name>
<comment type="caution">
    <text evidence="4">The sequence shown here is derived from an EMBL/GenBank/DDBJ whole genome shotgun (WGS) entry which is preliminary data.</text>
</comment>
<evidence type="ECO:0000259" key="3">
    <source>
        <dbReference type="PROSITE" id="PS50983"/>
    </source>
</evidence>